<reference evidence="1" key="1">
    <citation type="submission" date="2021-02" db="EMBL/GenBank/DDBJ databases">
        <authorList>
            <person name="Nowell W R."/>
        </authorList>
    </citation>
    <scope>NUCLEOTIDE SEQUENCE</scope>
</reference>
<sequence length="259" mass="29910">MDIQEPSNVSDLPDDYIIGEAAVKIFKAQEIRNNTVLATTTTEEVLAILDSDVKNYMILRKNVVLHDPMRFSTALFILTGRNGYDFIRMNLLCALPSIVTVENLIRQHHIQLNECYFRFDQLRQHMNTLKTNFMWGSEDCTGVVFHINYNSIRNTFIGFVTPLTDEEKAPLINIHMAKPLTPILSKSTSFILSSYSTNNKVKSNDILRRWLYIYHECVKRNIRIIGFSTDYDAKYLKSMRVISGFFGHLPNFDLLTTPD</sequence>
<protein>
    <submittedName>
        <fullName evidence="1">Uncharacterized protein</fullName>
    </submittedName>
</protein>
<dbReference type="AlphaFoldDB" id="A0A8S2DKT3"/>
<accession>A0A8S2DKT3</accession>
<proteinExistence type="predicted"/>
<dbReference type="EMBL" id="CAJNOK010006213">
    <property type="protein sequence ID" value="CAF0996980.1"/>
    <property type="molecule type" value="Genomic_DNA"/>
</dbReference>
<evidence type="ECO:0000313" key="2">
    <source>
        <dbReference type="EMBL" id="CAF3766550.1"/>
    </source>
</evidence>
<dbReference type="Proteomes" id="UP000682733">
    <property type="component" value="Unassembled WGS sequence"/>
</dbReference>
<evidence type="ECO:0000313" key="3">
    <source>
        <dbReference type="Proteomes" id="UP000677228"/>
    </source>
</evidence>
<dbReference type="EMBL" id="CAJOBA010006216">
    <property type="protein sequence ID" value="CAF3766550.1"/>
    <property type="molecule type" value="Genomic_DNA"/>
</dbReference>
<evidence type="ECO:0000313" key="1">
    <source>
        <dbReference type="EMBL" id="CAF0996980.1"/>
    </source>
</evidence>
<dbReference type="Proteomes" id="UP000677228">
    <property type="component" value="Unassembled WGS sequence"/>
</dbReference>
<comment type="caution">
    <text evidence="1">The sequence shown here is derived from an EMBL/GenBank/DDBJ whole genome shotgun (WGS) entry which is preliminary data.</text>
</comment>
<organism evidence="1 3">
    <name type="scientific">Didymodactylos carnosus</name>
    <dbReference type="NCBI Taxonomy" id="1234261"/>
    <lineage>
        <taxon>Eukaryota</taxon>
        <taxon>Metazoa</taxon>
        <taxon>Spiralia</taxon>
        <taxon>Gnathifera</taxon>
        <taxon>Rotifera</taxon>
        <taxon>Eurotatoria</taxon>
        <taxon>Bdelloidea</taxon>
        <taxon>Philodinida</taxon>
        <taxon>Philodinidae</taxon>
        <taxon>Didymodactylos</taxon>
    </lineage>
</organism>
<gene>
    <name evidence="1" type="ORF">OVA965_LOCUS14365</name>
    <name evidence="2" type="ORF">TMI583_LOCUS14361</name>
</gene>
<name>A0A8S2DKT3_9BILA</name>